<sequence>MNAATNIAARDHADGTPVHVSSRSLLTDDLWHLDVATPGAILSEFMLDWTFALHDGSSFGDERWRALRDGAKTFLWSLVVHPPPGRRPYRTSTLVGEYRRLRVLINWMASNGYDRFDRLDRRAGDNFVTFAAGRPGRRRPNVSRSTLYGYANLLYLLYLQREKVPGAPPAAIVDAEKLRELRNRPKNLHIGPATPDDVAMPLVNAAIRLIGAPADDIIALQDRLASGRLGQHSFAILEGEDAPWHTGSANSAVKVNFLIDRLYDACFVVIAYLVGARVSEILGLQAGCIETVPAAEGSETFDYVSGRIYKTATSPLGEVHRWIAPAPVVRAISVLERLSEPLRRETGRDDLWLRRPVNRLHAIGICRSTVLNHHLNTAFATFIGLPPHDGRRWHLTTHQGRKTFARFVGRRDRTGLHALAAHFGHVTRVMTDAAYVGVDYHLADLIDAEVLAETRDALEDVLTATRLGGKAARAIASHSRFRGRLRDGDLREYVDFILRESDMRLGVCDWGYCVYRRETSACLGGEKGPNPVLRTQSACATCANFAVTPKHRPVWARRRERNLALLSHRDLDDESRALAKARVTECDRILDDLDSTGERHD</sequence>
<dbReference type="AlphaFoldDB" id="A0A7W6FRJ4"/>
<dbReference type="SUPFAM" id="SSF56349">
    <property type="entry name" value="DNA breaking-rejoining enzymes"/>
    <property type="match status" value="1"/>
</dbReference>
<dbReference type="Proteomes" id="UP000571950">
    <property type="component" value="Unassembled WGS sequence"/>
</dbReference>
<reference evidence="2 3" key="1">
    <citation type="submission" date="2020-08" db="EMBL/GenBank/DDBJ databases">
        <title>Genomic Encyclopedia of Type Strains, Phase IV (KMG-IV): sequencing the most valuable type-strain genomes for metagenomic binning, comparative biology and taxonomic classification.</title>
        <authorList>
            <person name="Goeker M."/>
        </authorList>
    </citation>
    <scope>NUCLEOTIDE SEQUENCE [LARGE SCALE GENOMIC DNA]</scope>
    <source>
        <strain evidence="2 3">DSM 26189</strain>
    </source>
</reference>
<dbReference type="GO" id="GO:0003677">
    <property type="term" value="F:DNA binding"/>
    <property type="evidence" value="ECO:0007669"/>
    <property type="project" value="InterPro"/>
</dbReference>
<dbReference type="Gene3D" id="1.10.443.10">
    <property type="entry name" value="Intergrase catalytic core"/>
    <property type="match status" value="1"/>
</dbReference>
<accession>A0A7W6FRJ4</accession>
<dbReference type="GO" id="GO:0006310">
    <property type="term" value="P:DNA recombination"/>
    <property type="evidence" value="ECO:0007669"/>
    <property type="project" value="UniProtKB-KW"/>
</dbReference>
<evidence type="ECO:0000313" key="3">
    <source>
        <dbReference type="Proteomes" id="UP000571950"/>
    </source>
</evidence>
<name>A0A7W6FRJ4_9SPHN</name>
<evidence type="ECO:0000256" key="1">
    <source>
        <dbReference type="ARBA" id="ARBA00023172"/>
    </source>
</evidence>
<protein>
    <submittedName>
        <fullName evidence="2">Integrase</fullName>
    </submittedName>
</protein>
<gene>
    <name evidence="2" type="ORF">GGR43_003789</name>
</gene>
<keyword evidence="3" id="KW-1185">Reference proteome</keyword>
<dbReference type="GO" id="GO:0015074">
    <property type="term" value="P:DNA integration"/>
    <property type="evidence" value="ECO:0007669"/>
    <property type="project" value="InterPro"/>
</dbReference>
<dbReference type="InterPro" id="IPR013762">
    <property type="entry name" value="Integrase-like_cat_sf"/>
</dbReference>
<dbReference type="InterPro" id="IPR011010">
    <property type="entry name" value="DNA_brk_join_enz"/>
</dbReference>
<organism evidence="2 3">
    <name type="scientific">Sphingobium jiangsuense</name>
    <dbReference type="NCBI Taxonomy" id="870476"/>
    <lineage>
        <taxon>Bacteria</taxon>
        <taxon>Pseudomonadati</taxon>
        <taxon>Pseudomonadota</taxon>
        <taxon>Alphaproteobacteria</taxon>
        <taxon>Sphingomonadales</taxon>
        <taxon>Sphingomonadaceae</taxon>
        <taxon>Sphingobium</taxon>
    </lineage>
</organism>
<dbReference type="EMBL" id="JACIDT010000018">
    <property type="protein sequence ID" value="MBB3928048.1"/>
    <property type="molecule type" value="Genomic_DNA"/>
</dbReference>
<evidence type="ECO:0000313" key="2">
    <source>
        <dbReference type="EMBL" id="MBB3928048.1"/>
    </source>
</evidence>
<proteinExistence type="predicted"/>
<dbReference type="RefSeq" id="WP_188073435.1">
    <property type="nucleotide sequence ID" value="NZ_BSPS01000024.1"/>
</dbReference>
<keyword evidence="1" id="KW-0233">DNA recombination</keyword>
<comment type="caution">
    <text evidence="2">The sequence shown here is derived from an EMBL/GenBank/DDBJ whole genome shotgun (WGS) entry which is preliminary data.</text>
</comment>